<evidence type="ECO:0000313" key="1">
    <source>
        <dbReference type="Proteomes" id="UP000887565"/>
    </source>
</evidence>
<sequence>MNYFVDKRLVAGLRKLMKNYATSEIGNLDTMYCIFCSQHSKTRIENLDSKISKSKPEEPQKD</sequence>
<dbReference type="Proteomes" id="UP000887565">
    <property type="component" value="Unplaced"/>
</dbReference>
<accession>A0A915K0H7</accession>
<proteinExistence type="predicted"/>
<protein>
    <submittedName>
        <fullName evidence="2">Uncharacterized protein</fullName>
    </submittedName>
</protein>
<keyword evidence="1" id="KW-1185">Reference proteome</keyword>
<name>A0A915K0H7_ROMCU</name>
<dbReference type="WBParaSite" id="nRc.2.0.1.t32177-RA">
    <property type="protein sequence ID" value="nRc.2.0.1.t32177-RA"/>
    <property type="gene ID" value="nRc.2.0.1.g32177"/>
</dbReference>
<dbReference type="AlphaFoldDB" id="A0A915K0H7"/>
<evidence type="ECO:0000313" key="2">
    <source>
        <dbReference type="WBParaSite" id="nRc.2.0.1.t32177-RA"/>
    </source>
</evidence>
<reference evidence="2" key="1">
    <citation type="submission" date="2022-11" db="UniProtKB">
        <authorList>
            <consortium name="WormBaseParasite"/>
        </authorList>
    </citation>
    <scope>IDENTIFICATION</scope>
</reference>
<organism evidence="1 2">
    <name type="scientific">Romanomermis culicivorax</name>
    <name type="common">Nematode worm</name>
    <dbReference type="NCBI Taxonomy" id="13658"/>
    <lineage>
        <taxon>Eukaryota</taxon>
        <taxon>Metazoa</taxon>
        <taxon>Ecdysozoa</taxon>
        <taxon>Nematoda</taxon>
        <taxon>Enoplea</taxon>
        <taxon>Dorylaimia</taxon>
        <taxon>Mermithida</taxon>
        <taxon>Mermithoidea</taxon>
        <taxon>Mermithidae</taxon>
        <taxon>Romanomermis</taxon>
    </lineage>
</organism>